<dbReference type="InterPro" id="IPR036770">
    <property type="entry name" value="Ankyrin_rpt-contain_sf"/>
</dbReference>
<dbReference type="InterPro" id="IPR017927">
    <property type="entry name" value="FAD-bd_FR_type"/>
</dbReference>
<dbReference type="Pfam" id="PF00970">
    <property type="entry name" value="FAD_binding_6"/>
    <property type="match status" value="1"/>
</dbReference>
<dbReference type="InterPro" id="IPR017938">
    <property type="entry name" value="Riboflavin_synthase-like_b-brl"/>
</dbReference>
<dbReference type="OrthoDB" id="1539250at2759"/>
<dbReference type="Gene3D" id="2.30.30.70">
    <property type="entry name" value="Ribosomal protein L21"/>
    <property type="match status" value="1"/>
</dbReference>
<dbReference type="EMBL" id="CAJNJA010046519">
    <property type="protein sequence ID" value="CAE7817835.1"/>
    <property type="molecule type" value="Genomic_DNA"/>
</dbReference>
<dbReference type="Gene3D" id="1.25.40.10">
    <property type="entry name" value="Tetratricopeptide repeat domain"/>
    <property type="match status" value="1"/>
</dbReference>
<evidence type="ECO:0000259" key="6">
    <source>
        <dbReference type="PROSITE" id="PS51384"/>
    </source>
</evidence>
<gene>
    <name evidence="7" type="primary">RPL21E</name>
    <name evidence="7" type="ORF">SNEC2469_LOCUS24289</name>
</gene>
<dbReference type="Gene3D" id="6.10.250.3260">
    <property type="match status" value="1"/>
</dbReference>
<feature type="repeat" description="ANK" evidence="4">
    <location>
        <begin position="182"/>
        <end position="208"/>
    </location>
</feature>
<keyword evidence="2" id="KW-0689">Ribosomal protein</keyword>
<dbReference type="AlphaFoldDB" id="A0A812ZAW8"/>
<dbReference type="InterPro" id="IPR008991">
    <property type="entry name" value="Translation_prot_SH3-like_sf"/>
</dbReference>
<feature type="compositionally biased region" description="Basic residues" evidence="5">
    <location>
        <begin position="642"/>
        <end position="658"/>
    </location>
</feature>
<dbReference type="InterPro" id="IPR018259">
    <property type="entry name" value="Ribosomal_eL21_CS"/>
</dbReference>
<dbReference type="GO" id="GO:0003735">
    <property type="term" value="F:structural constituent of ribosome"/>
    <property type="evidence" value="ECO:0007669"/>
    <property type="project" value="InterPro"/>
</dbReference>
<protein>
    <submittedName>
        <fullName evidence="7">RPL21E protein</fullName>
    </submittedName>
</protein>
<keyword evidence="3" id="KW-0687">Ribonucleoprotein</keyword>
<evidence type="ECO:0000256" key="5">
    <source>
        <dbReference type="SAM" id="MobiDB-lite"/>
    </source>
</evidence>
<dbReference type="PROSITE" id="PS50088">
    <property type="entry name" value="ANK_REPEAT"/>
    <property type="match status" value="1"/>
</dbReference>
<name>A0A812ZAW8_9DINO</name>
<dbReference type="CDD" id="cd02980">
    <property type="entry name" value="TRX_Fd_family"/>
    <property type="match status" value="1"/>
</dbReference>
<dbReference type="SUPFAM" id="SSF52343">
    <property type="entry name" value="Ferredoxin reductase-like, C-terminal NADP-linked domain"/>
    <property type="match status" value="1"/>
</dbReference>
<feature type="compositionally biased region" description="Low complexity" evidence="5">
    <location>
        <begin position="560"/>
        <end position="569"/>
    </location>
</feature>
<dbReference type="PANTHER" id="PTHR20981">
    <property type="entry name" value="60S RIBOSOMAL PROTEIN L21"/>
    <property type="match status" value="1"/>
</dbReference>
<evidence type="ECO:0000256" key="3">
    <source>
        <dbReference type="ARBA" id="ARBA00023274"/>
    </source>
</evidence>
<keyword evidence="4" id="KW-0040">ANK repeat</keyword>
<dbReference type="Pfam" id="PF01157">
    <property type="entry name" value="Ribosomal_L21e"/>
    <property type="match status" value="1"/>
</dbReference>
<keyword evidence="8" id="KW-1185">Reference proteome</keyword>
<dbReference type="InterPro" id="IPR002110">
    <property type="entry name" value="Ankyrin_rpt"/>
</dbReference>
<dbReference type="Pfam" id="PF00175">
    <property type="entry name" value="NAD_binding_1"/>
    <property type="match status" value="1"/>
</dbReference>
<feature type="non-terminal residue" evidence="7">
    <location>
        <position position="949"/>
    </location>
</feature>
<dbReference type="FunFam" id="2.30.30.70:FF:000001">
    <property type="entry name" value="60S ribosomal protein L21"/>
    <property type="match status" value="1"/>
</dbReference>
<dbReference type="InterPro" id="IPR036948">
    <property type="entry name" value="Ribosomal_eL21_sf"/>
</dbReference>
<dbReference type="SUPFAM" id="SSF50104">
    <property type="entry name" value="Translation proteins SH3-like domain"/>
    <property type="match status" value="1"/>
</dbReference>
<dbReference type="InterPro" id="IPR039261">
    <property type="entry name" value="FNR_nucleotide-bd"/>
</dbReference>
<feature type="compositionally biased region" description="Basic and acidic residues" evidence="5">
    <location>
        <begin position="578"/>
        <end position="641"/>
    </location>
</feature>
<evidence type="ECO:0000256" key="2">
    <source>
        <dbReference type="ARBA" id="ARBA00022980"/>
    </source>
</evidence>
<proteinExistence type="inferred from homology"/>
<evidence type="ECO:0000313" key="8">
    <source>
        <dbReference type="Proteomes" id="UP000601435"/>
    </source>
</evidence>
<dbReference type="SUPFAM" id="SSF63380">
    <property type="entry name" value="Riboflavin synthase domain-like"/>
    <property type="match status" value="1"/>
</dbReference>
<feature type="domain" description="FAD-binding FR-type" evidence="6">
    <location>
        <begin position="662"/>
        <end position="769"/>
    </location>
</feature>
<feature type="region of interest" description="Disordered" evidence="5">
    <location>
        <begin position="536"/>
        <end position="662"/>
    </location>
</feature>
<dbReference type="PROSITE" id="PS01171">
    <property type="entry name" value="RIBOSOMAL_L21E"/>
    <property type="match status" value="1"/>
</dbReference>
<dbReference type="PROSITE" id="PS50297">
    <property type="entry name" value="ANK_REP_REGION"/>
    <property type="match status" value="1"/>
</dbReference>
<dbReference type="InterPro" id="IPR001433">
    <property type="entry name" value="OxRdtase_FAD/NAD-bd"/>
</dbReference>
<comment type="similarity">
    <text evidence="1">Belongs to the eukaryotic ribosomal protein eL21 family.</text>
</comment>
<dbReference type="SUPFAM" id="SSF48403">
    <property type="entry name" value="Ankyrin repeat"/>
    <property type="match status" value="1"/>
</dbReference>
<accession>A0A812ZAW8</accession>
<dbReference type="Gene3D" id="3.40.50.80">
    <property type="entry name" value="Nucleotide-binding domain of ferredoxin-NADP reductase (FNR) module"/>
    <property type="match status" value="1"/>
</dbReference>
<dbReference type="InterPro" id="IPR011990">
    <property type="entry name" value="TPR-like_helical_dom_sf"/>
</dbReference>
<dbReference type="GO" id="GO:1990904">
    <property type="term" value="C:ribonucleoprotein complex"/>
    <property type="evidence" value="ECO:0007669"/>
    <property type="project" value="UniProtKB-KW"/>
</dbReference>
<dbReference type="GO" id="GO:0006412">
    <property type="term" value="P:translation"/>
    <property type="evidence" value="ECO:0007669"/>
    <property type="project" value="InterPro"/>
</dbReference>
<organism evidence="7 8">
    <name type="scientific">Symbiodinium necroappetens</name>
    <dbReference type="NCBI Taxonomy" id="1628268"/>
    <lineage>
        <taxon>Eukaryota</taxon>
        <taxon>Sar</taxon>
        <taxon>Alveolata</taxon>
        <taxon>Dinophyceae</taxon>
        <taxon>Suessiales</taxon>
        <taxon>Symbiodiniaceae</taxon>
        <taxon>Symbiodinium</taxon>
    </lineage>
</organism>
<dbReference type="GO" id="GO:0005840">
    <property type="term" value="C:ribosome"/>
    <property type="evidence" value="ECO:0007669"/>
    <property type="project" value="UniProtKB-KW"/>
</dbReference>
<reference evidence="7" key="1">
    <citation type="submission" date="2021-02" db="EMBL/GenBank/DDBJ databases">
        <authorList>
            <person name="Dougan E. K."/>
            <person name="Rhodes N."/>
            <person name="Thang M."/>
            <person name="Chan C."/>
        </authorList>
    </citation>
    <scope>NUCLEOTIDE SEQUENCE</scope>
</reference>
<dbReference type="InterPro" id="IPR001147">
    <property type="entry name" value="Ribosomal_eL21"/>
</dbReference>
<evidence type="ECO:0000256" key="1">
    <source>
        <dbReference type="ARBA" id="ARBA00008427"/>
    </source>
</evidence>
<dbReference type="Pfam" id="PF00023">
    <property type="entry name" value="Ank"/>
    <property type="match status" value="1"/>
</dbReference>
<dbReference type="SUPFAM" id="SSF48452">
    <property type="entry name" value="TPR-like"/>
    <property type="match status" value="1"/>
</dbReference>
<feature type="region of interest" description="Disordered" evidence="5">
    <location>
        <begin position="916"/>
        <end position="949"/>
    </location>
</feature>
<dbReference type="InterPro" id="IPR008333">
    <property type="entry name" value="Cbr1-like_FAD-bd_dom"/>
</dbReference>
<dbReference type="PROSITE" id="PS51384">
    <property type="entry name" value="FAD_FR"/>
    <property type="match status" value="1"/>
</dbReference>
<dbReference type="CDD" id="cd06183">
    <property type="entry name" value="cyt_b5_reduct_like"/>
    <property type="match status" value="1"/>
</dbReference>
<feature type="compositionally biased region" description="Basic and acidic residues" evidence="5">
    <location>
        <begin position="544"/>
        <end position="559"/>
    </location>
</feature>
<evidence type="ECO:0000313" key="7">
    <source>
        <dbReference type="EMBL" id="CAE7817835.1"/>
    </source>
</evidence>
<dbReference type="GO" id="GO:0016491">
    <property type="term" value="F:oxidoreductase activity"/>
    <property type="evidence" value="ECO:0007669"/>
    <property type="project" value="InterPro"/>
</dbReference>
<dbReference type="Gene3D" id="1.25.40.20">
    <property type="entry name" value="Ankyrin repeat-containing domain"/>
    <property type="match status" value="1"/>
</dbReference>
<comment type="caution">
    <text evidence="7">The sequence shown here is derived from an EMBL/GenBank/DDBJ whole genome shotgun (WGS) entry which is preliminary data.</text>
</comment>
<dbReference type="Proteomes" id="UP000601435">
    <property type="component" value="Unassembled WGS sequence"/>
</dbReference>
<sequence>MGKTRVISKGYRHGTRDKYSKKYRTKGRPGIARYLVNFKRGDYVDIVADPSIQKGLPYSLYHGRTGIVFNVNRNALGVEITKVVGNRQLRKRLHVRIEHVRKSRCNEAFKKRVKENDRKKQQAKLEGKSIVVKRQPEGPKPKKMVEATPDEIEASRVTAIAHQHVKRSQDLLLQITNHRDVQGLTPLHHASALGNYRAVQVLVANGADRLAKAVLPDANDKEAAASRPPSSATPLDLAKDTTTAQALSSGAVEETVESLQSATVARIMPQLFGLRHAKSQSTQRPWCVASRHLRGQSVADMPYITMCQGPKCTANGAGLIIRDMEDLAFGCATVEASGCMGQCSKGPNGMYSEKSGAKGKITNKLNKYSKLTDMIGEFIQGFALDDMQARVHRVKFAIRREENAEVRTSAIEETLGSIDDSQRALHPELVAQLLCLRARENLKADAVGAYKDLREALTLHPDWPWAFVTLAQVLDNLHMPRGALACMQKAIEIGTGVDKNSLQRGIVRLERKAADAKGPDPVPAGVEMDIAAIKDKSLGGGGASDKKDKKEKSDKEAKSKPAGKAASKAKTGKGKAKVVKETNKVAEETAAEAPKDEAKPEPPLEEVKEEPKEVKEPKEEKKEVAVKEPKEPKEEKKEKDKEKKHKKSSGHKKKKVKKDKGEEYQEWQLREREELNHDCLRMRFACKGKAASKFESTIWHIDLAANVGDDGEEIQRSYTPLSSAEDYKKGILELIIKVYPKGRMSAHLGRMKNGDSILVSRPVPTVDPEDYKEGGIMIAGGSAVVVALQVVNAILPNCTDSFHLYLCNRTYADVLLMDYFEQILKAYPNFKMTNCLSQGKVADEARGQGLVGWFEGRVSGDLLKQAPDSLKVLMSGPDTLCKMVAETFIELGRQEDDICCLDTDIEDLLNPEAKNEGFTLQSARSARTLDPPPPEPLEPVEEVPRARIK</sequence>
<dbReference type="Gene3D" id="2.40.30.10">
    <property type="entry name" value="Translation factors"/>
    <property type="match status" value="1"/>
</dbReference>
<evidence type="ECO:0000256" key="4">
    <source>
        <dbReference type="PROSITE-ProRule" id="PRU00023"/>
    </source>
</evidence>